<comment type="caution">
    <text evidence="8">The sequence shown here is derived from an EMBL/GenBank/DDBJ whole genome shotgun (WGS) entry which is preliminary data.</text>
</comment>
<dbReference type="InterPro" id="IPR026015">
    <property type="entry name" value="ATP_synth_OSCP/delta_N_sf"/>
</dbReference>
<dbReference type="HAMAP" id="MF_01416">
    <property type="entry name" value="ATP_synth_delta_bact"/>
    <property type="match status" value="1"/>
</dbReference>
<evidence type="ECO:0000256" key="7">
    <source>
        <dbReference type="HAMAP-Rule" id="MF_01416"/>
    </source>
</evidence>
<keyword evidence="5 7" id="KW-0472">Membrane</keyword>
<sequence length="176" mass="20464">MMDMMPYAQALFELGTESQKDDVYLEQLKACSNVWVSNQKLVAVLKHPKIKREQKEQILSTCFEKDVDPIVFRFLRVLNQHDLCAYIPEIYEAYKKCYDKYHHIEMVEVYSAAALDPKQVEDLKKVLSERLHKTVELDVKVDPKLIAGLKVQTADFVLDNTVLARANEMKEQIKKS</sequence>
<keyword evidence="9" id="KW-1185">Reference proteome</keyword>
<protein>
    <recommendedName>
        <fullName evidence="7">ATP synthase subunit delta</fullName>
    </recommendedName>
    <alternativeName>
        <fullName evidence="7">ATP synthase F(1) sector subunit delta</fullName>
    </alternativeName>
    <alternativeName>
        <fullName evidence="7">F-type ATPase subunit delta</fullName>
        <shortName evidence="7">F-ATPase subunit delta</shortName>
    </alternativeName>
</protein>
<dbReference type="NCBIfam" id="TIGR01145">
    <property type="entry name" value="ATP_synt_delta"/>
    <property type="match status" value="1"/>
</dbReference>
<evidence type="ECO:0000256" key="6">
    <source>
        <dbReference type="ARBA" id="ARBA00023310"/>
    </source>
</evidence>
<reference evidence="8 9" key="1">
    <citation type="submission" date="2018-11" db="EMBL/GenBank/DDBJ databases">
        <title>Clostridium sp. nov., a member of the family Erysipelotrichaceae isolated from pig faeces.</title>
        <authorList>
            <person name="Chang Y.-H."/>
        </authorList>
    </citation>
    <scope>NUCLEOTIDE SEQUENCE [LARGE SCALE GENOMIC DNA]</scope>
    <source>
        <strain evidence="8 9">YH-panp20</strain>
    </source>
</reference>
<evidence type="ECO:0000313" key="9">
    <source>
        <dbReference type="Proteomes" id="UP000276568"/>
    </source>
</evidence>
<keyword evidence="4 7" id="KW-0406">Ion transport</keyword>
<dbReference type="Proteomes" id="UP000276568">
    <property type="component" value="Unassembled WGS sequence"/>
</dbReference>
<dbReference type="RefSeq" id="WP_128520105.1">
    <property type="nucleotide sequence ID" value="NZ_CAUWBR010000004.1"/>
</dbReference>
<keyword evidence="6 7" id="KW-0066">ATP synthesis</keyword>
<organism evidence="8 9">
    <name type="scientific">Absicoccus porci</name>
    <dbReference type="NCBI Taxonomy" id="2486576"/>
    <lineage>
        <taxon>Bacteria</taxon>
        <taxon>Bacillati</taxon>
        <taxon>Bacillota</taxon>
        <taxon>Erysipelotrichia</taxon>
        <taxon>Erysipelotrichales</taxon>
        <taxon>Erysipelotrichaceae</taxon>
        <taxon>Absicoccus</taxon>
    </lineage>
</organism>
<comment type="function">
    <text evidence="7">F(1)F(0) ATP synthase produces ATP from ADP in the presence of a proton or sodium gradient. F-type ATPases consist of two structural domains, F(1) containing the extramembraneous catalytic core and F(0) containing the membrane proton channel, linked together by a central stalk and a peripheral stalk. During catalysis, ATP synthesis in the catalytic domain of F(1) is coupled via a rotary mechanism of the central stalk subunits to proton translocation.</text>
</comment>
<dbReference type="Gene3D" id="1.10.520.20">
    <property type="entry name" value="N-terminal domain of the delta subunit of the F1F0-ATP synthase"/>
    <property type="match status" value="1"/>
</dbReference>
<dbReference type="AlphaFoldDB" id="A0A3N0I0T6"/>
<dbReference type="GO" id="GO:0046933">
    <property type="term" value="F:proton-transporting ATP synthase activity, rotational mechanism"/>
    <property type="evidence" value="ECO:0007669"/>
    <property type="project" value="UniProtKB-UniRule"/>
</dbReference>
<dbReference type="Pfam" id="PF00213">
    <property type="entry name" value="OSCP"/>
    <property type="match status" value="1"/>
</dbReference>
<evidence type="ECO:0000256" key="4">
    <source>
        <dbReference type="ARBA" id="ARBA00023065"/>
    </source>
</evidence>
<evidence type="ECO:0000256" key="1">
    <source>
        <dbReference type="ARBA" id="ARBA00004370"/>
    </source>
</evidence>
<evidence type="ECO:0000256" key="3">
    <source>
        <dbReference type="ARBA" id="ARBA00022781"/>
    </source>
</evidence>
<keyword evidence="8" id="KW-0378">Hydrolase</keyword>
<dbReference type="OrthoDB" id="9802471at2"/>
<evidence type="ECO:0000256" key="5">
    <source>
        <dbReference type="ARBA" id="ARBA00023136"/>
    </source>
</evidence>
<accession>A0A3N0I0T6</accession>
<dbReference type="SUPFAM" id="SSF47928">
    <property type="entry name" value="N-terminal domain of the delta subunit of the F1F0-ATP synthase"/>
    <property type="match status" value="1"/>
</dbReference>
<keyword evidence="3 7" id="KW-0375">Hydrogen ion transport</keyword>
<dbReference type="PANTHER" id="PTHR11910">
    <property type="entry name" value="ATP SYNTHASE DELTA CHAIN"/>
    <property type="match status" value="1"/>
</dbReference>
<proteinExistence type="inferred from homology"/>
<name>A0A3N0I0T6_9FIRM</name>
<dbReference type="PRINTS" id="PR00125">
    <property type="entry name" value="ATPASEDELTA"/>
</dbReference>
<gene>
    <name evidence="7 8" type="primary">atpH</name>
    <name evidence="8" type="ORF">EDX97_05080</name>
</gene>
<dbReference type="GO" id="GO:0005886">
    <property type="term" value="C:plasma membrane"/>
    <property type="evidence" value="ECO:0007669"/>
    <property type="project" value="UniProtKB-SubCell"/>
</dbReference>
<keyword evidence="7" id="KW-0139">CF(1)</keyword>
<evidence type="ECO:0000313" key="8">
    <source>
        <dbReference type="EMBL" id="RNM30176.1"/>
    </source>
</evidence>
<dbReference type="InterPro" id="IPR000711">
    <property type="entry name" value="ATPase_OSCP/dsu"/>
</dbReference>
<comment type="subcellular location">
    <subcellularLocation>
        <location evidence="7">Cell membrane</location>
        <topology evidence="7">Peripheral membrane protein</topology>
    </subcellularLocation>
    <subcellularLocation>
        <location evidence="1">Membrane</location>
    </subcellularLocation>
</comment>
<dbReference type="GO" id="GO:0016787">
    <property type="term" value="F:hydrolase activity"/>
    <property type="evidence" value="ECO:0007669"/>
    <property type="project" value="UniProtKB-KW"/>
</dbReference>
<keyword evidence="7" id="KW-1003">Cell membrane</keyword>
<comment type="similarity">
    <text evidence="7">Belongs to the ATPase delta chain family.</text>
</comment>
<dbReference type="EMBL" id="RJQC01000002">
    <property type="protein sequence ID" value="RNM30176.1"/>
    <property type="molecule type" value="Genomic_DNA"/>
</dbReference>
<dbReference type="GO" id="GO:0045259">
    <property type="term" value="C:proton-transporting ATP synthase complex"/>
    <property type="evidence" value="ECO:0007669"/>
    <property type="project" value="UniProtKB-KW"/>
</dbReference>
<comment type="function">
    <text evidence="7">This protein is part of the stalk that links CF(0) to CF(1). It either transmits conformational changes from CF(0) to CF(1) or is implicated in proton conduction.</text>
</comment>
<keyword evidence="2 7" id="KW-0813">Transport</keyword>
<evidence type="ECO:0000256" key="2">
    <source>
        <dbReference type="ARBA" id="ARBA00022448"/>
    </source>
</evidence>